<dbReference type="InterPro" id="IPR005198">
    <property type="entry name" value="Glyco_hydro_76"/>
</dbReference>
<keyword evidence="8" id="KW-0325">Glycoprotein</keyword>
<dbReference type="GO" id="GO:0006040">
    <property type="term" value="P:amino sugar metabolic process"/>
    <property type="evidence" value="ECO:0007669"/>
    <property type="project" value="InterPro"/>
</dbReference>
<dbReference type="GO" id="GO:0005524">
    <property type="term" value="F:ATP binding"/>
    <property type="evidence" value="ECO:0007669"/>
    <property type="project" value="InterPro"/>
</dbReference>
<protein>
    <recommendedName>
        <fullName evidence="4">mannan endo-1,6-alpha-mannosidase</fullName>
        <ecNumber evidence="4">3.2.1.101</ecNumber>
    </recommendedName>
</protein>
<dbReference type="InterPro" id="IPR005338">
    <property type="entry name" value="Anhydro_N_Ac-Mur_kinase"/>
</dbReference>
<name>A0AB34FYF0_9HYPO</name>
<evidence type="ECO:0000256" key="3">
    <source>
        <dbReference type="ARBA" id="ARBA00009699"/>
    </source>
</evidence>
<dbReference type="InterPro" id="IPR043129">
    <property type="entry name" value="ATPase_NBD"/>
</dbReference>
<dbReference type="PANTHER" id="PTHR12145:SF36">
    <property type="entry name" value="MANNAN ENDO-1,6-ALPHA-MANNOSIDASE DCW1"/>
    <property type="match status" value="1"/>
</dbReference>
<dbReference type="GO" id="GO:0012505">
    <property type="term" value="C:endomembrane system"/>
    <property type="evidence" value="ECO:0007669"/>
    <property type="project" value="UniProtKB-SubCell"/>
</dbReference>
<dbReference type="SUPFAM" id="SSF53067">
    <property type="entry name" value="Actin-like ATPase domain"/>
    <property type="match status" value="1"/>
</dbReference>
<dbReference type="InterPro" id="IPR008928">
    <property type="entry name" value="6-hairpin_glycosidase_sf"/>
</dbReference>
<comment type="catalytic activity">
    <reaction evidence="1">
        <text>Random hydrolysis of (1-&gt;6)-alpha-D-mannosidic linkages in unbranched (1-&gt;6)-mannans.</text>
        <dbReference type="EC" id="3.2.1.101"/>
    </reaction>
</comment>
<dbReference type="FunFam" id="1.50.10.20:FF:000006">
    <property type="entry name" value="Mannan endo-1,6-alpha-mannosidase"/>
    <property type="match status" value="1"/>
</dbReference>
<reference evidence="10" key="1">
    <citation type="submission" date="2023-01" db="EMBL/GenBank/DDBJ databases">
        <title>The growth and conidiation of Purpureocillium lavendulum are regulated by nitrogen source and histone H3K14 acetylation.</title>
        <authorList>
            <person name="Tang P."/>
            <person name="Han J."/>
            <person name="Zhang C."/>
            <person name="Tang P."/>
            <person name="Qi F."/>
            <person name="Zhang K."/>
            <person name="Liang L."/>
        </authorList>
    </citation>
    <scope>NUCLEOTIDE SEQUENCE</scope>
    <source>
        <strain evidence="10">YMF1.00683</strain>
    </source>
</reference>
<evidence type="ECO:0000256" key="4">
    <source>
        <dbReference type="ARBA" id="ARBA00012350"/>
    </source>
</evidence>
<keyword evidence="6" id="KW-0378">Hydrolase</keyword>
<organism evidence="10 11">
    <name type="scientific">Purpureocillium lavendulum</name>
    <dbReference type="NCBI Taxonomy" id="1247861"/>
    <lineage>
        <taxon>Eukaryota</taxon>
        <taxon>Fungi</taxon>
        <taxon>Dikarya</taxon>
        <taxon>Ascomycota</taxon>
        <taxon>Pezizomycotina</taxon>
        <taxon>Sordariomycetes</taxon>
        <taxon>Hypocreomycetidae</taxon>
        <taxon>Hypocreales</taxon>
        <taxon>Ophiocordycipitaceae</taxon>
        <taxon>Purpureocillium</taxon>
    </lineage>
</organism>
<dbReference type="SUPFAM" id="SSF48208">
    <property type="entry name" value="Six-hairpin glycosidases"/>
    <property type="match status" value="1"/>
</dbReference>
<dbReference type="Pfam" id="PF03663">
    <property type="entry name" value="Glyco_hydro_76"/>
    <property type="match status" value="1"/>
</dbReference>
<dbReference type="GO" id="GO:0009254">
    <property type="term" value="P:peptidoglycan turnover"/>
    <property type="evidence" value="ECO:0007669"/>
    <property type="project" value="InterPro"/>
</dbReference>
<evidence type="ECO:0000313" key="11">
    <source>
        <dbReference type="Proteomes" id="UP001163105"/>
    </source>
</evidence>
<dbReference type="GO" id="GO:0008496">
    <property type="term" value="F:mannan endo-1,6-alpha-mannosidase activity"/>
    <property type="evidence" value="ECO:0007669"/>
    <property type="project" value="UniProtKB-EC"/>
</dbReference>
<comment type="subcellular location">
    <subcellularLocation>
        <location evidence="2">Endomembrane system</location>
    </subcellularLocation>
</comment>
<dbReference type="Pfam" id="PF03702">
    <property type="entry name" value="AnmK"/>
    <property type="match status" value="1"/>
</dbReference>
<dbReference type="GO" id="GO:0016052">
    <property type="term" value="P:carbohydrate catabolic process"/>
    <property type="evidence" value="ECO:0007669"/>
    <property type="project" value="InterPro"/>
</dbReference>
<dbReference type="Gene3D" id="1.50.10.20">
    <property type="match status" value="1"/>
</dbReference>
<accession>A0AB34FYF0</accession>
<keyword evidence="5" id="KW-0732">Signal</keyword>
<dbReference type="GO" id="GO:0016773">
    <property type="term" value="F:phosphotransferase activity, alcohol group as acceptor"/>
    <property type="evidence" value="ECO:0007669"/>
    <property type="project" value="InterPro"/>
</dbReference>
<dbReference type="InterPro" id="IPR014480">
    <property type="entry name" value="Mannan-1_6-alpha_mannosidase"/>
</dbReference>
<evidence type="ECO:0000256" key="8">
    <source>
        <dbReference type="ARBA" id="ARBA00023180"/>
    </source>
</evidence>
<evidence type="ECO:0000256" key="7">
    <source>
        <dbReference type="ARBA" id="ARBA00023136"/>
    </source>
</evidence>
<evidence type="ECO:0000256" key="2">
    <source>
        <dbReference type="ARBA" id="ARBA00004308"/>
    </source>
</evidence>
<dbReference type="AlphaFoldDB" id="A0AB34FYF0"/>
<sequence>MVTLKVLGLNCGTSIDAIDVALCRISSQSASRDIAVELLSYTEVAVNPDLRAQLLRLCRPNNGDAGTTLAEVCDLNFALGKEFSRAIHDSGLDLREVDLIASHGQTLWHRPEGENRSTLQMAEPAVIAHSTQKTVGAPLSGFFEAALLSHPDKTRIIQNIGGIGNASVLPATGDMTAQSASTYLAFDTGPGNVLIDAAMRIISDGRLHYDHDGALGLEGQDGINPTIVDRFLDSEPYFRSPLPKTTGRELFSDDVARHLVEEMRALGMTPPAIIATVTRITAESIARAYKQLVMPTLGGKAIDEIYLCGGGAYNPNITNHLRAQFPDALITKLDDAPIKLDPSAKEAVLFAVLGFLGICGRTVPIAGCSETTNPAILGVITPGENYHPAIKSSASILASDMMQYYKGNLPGQTPGILPGPPPTGDYYWWEAGAMWGTLIDYWAYTGDSTYNHEVMAALQFQVGQDDDYQPRNVTASLGNDDQGFWGMSAMLAAESKFPDPPADKPQWLALAQAVFNTQASPERHDDRCGGGLRWQIPVTNAGYDYKNSIANGCLFNLGARLYRYTGNKTYSDWAVKTWDWMIRIGLIDNSTYAIYDGANIKQECAIINRPQFSYNNAIFAQGAAFMYNATEDPIWKERTERLVQHGLKTFFPNNIATEIASTKAAIGVTGSGRIRKVIPGSKAADAQGAGY</sequence>
<evidence type="ECO:0000256" key="9">
    <source>
        <dbReference type="ARBA" id="ARBA00023295"/>
    </source>
</evidence>
<dbReference type="EMBL" id="JAQHRD010000003">
    <property type="protein sequence ID" value="KAJ6443676.1"/>
    <property type="molecule type" value="Genomic_DNA"/>
</dbReference>
<dbReference type="EC" id="3.2.1.101" evidence="4"/>
<dbReference type="Gene3D" id="3.30.420.40">
    <property type="match status" value="2"/>
</dbReference>
<evidence type="ECO:0000256" key="5">
    <source>
        <dbReference type="ARBA" id="ARBA00022729"/>
    </source>
</evidence>
<gene>
    <name evidence="10" type="ORF">O9K51_04855</name>
</gene>
<dbReference type="Proteomes" id="UP001163105">
    <property type="component" value="Unassembled WGS sequence"/>
</dbReference>
<evidence type="ECO:0000313" key="10">
    <source>
        <dbReference type="EMBL" id="KAJ6443676.1"/>
    </source>
</evidence>
<comment type="similarity">
    <text evidence="3">Belongs to the glycosyl hydrolase 76 family.</text>
</comment>
<evidence type="ECO:0000256" key="1">
    <source>
        <dbReference type="ARBA" id="ARBA00001452"/>
    </source>
</evidence>
<keyword evidence="9" id="KW-0326">Glycosidase</keyword>
<proteinExistence type="inferred from homology"/>
<dbReference type="GO" id="GO:0009272">
    <property type="term" value="P:fungal-type cell wall biogenesis"/>
    <property type="evidence" value="ECO:0007669"/>
    <property type="project" value="TreeGrafter"/>
</dbReference>
<comment type="caution">
    <text evidence="10">The sequence shown here is derived from an EMBL/GenBank/DDBJ whole genome shotgun (WGS) entry which is preliminary data.</text>
</comment>
<keyword evidence="7" id="KW-0472">Membrane</keyword>
<evidence type="ECO:0000256" key="6">
    <source>
        <dbReference type="ARBA" id="ARBA00022801"/>
    </source>
</evidence>
<dbReference type="PANTHER" id="PTHR12145">
    <property type="entry name" value="MANNAN ENDO-1,6-ALPHA-MANNOSIDASE DCW1"/>
    <property type="match status" value="1"/>
</dbReference>
<keyword evidence="11" id="KW-1185">Reference proteome</keyword>